<protein>
    <submittedName>
        <fullName evidence="1">Uncharacterized protein</fullName>
    </submittedName>
</protein>
<dbReference type="AlphaFoldDB" id="A0A240EFN9"/>
<dbReference type="EMBL" id="OANT01000029">
    <property type="protein sequence ID" value="SNX46989.1"/>
    <property type="molecule type" value="Genomic_DNA"/>
</dbReference>
<accession>A0A240EFN9</accession>
<dbReference type="RefSeq" id="WP_097080552.1">
    <property type="nucleotide sequence ID" value="NZ_BAABHT010000032.1"/>
</dbReference>
<gene>
    <name evidence="1" type="ORF">SAMN05421731_1292</name>
</gene>
<evidence type="ECO:0000313" key="1">
    <source>
        <dbReference type="EMBL" id="SNX46989.1"/>
    </source>
</evidence>
<organism evidence="1 2">
    <name type="scientific">Acinetobacter puyangensis</name>
    <dbReference type="NCBI Taxonomy" id="1096779"/>
    <lineage>
        <taxon>Bacteria</taxon>
        <taxon>Pseudomonadati</taxon>
        <taxon>Pseudomonadota</taxon>
        <taxon>Gammaproteobacteria</taxon>
        <taxon>Moraxellales</taxon>
        <taxon>Moraxellaceae</taxon>
        <taxon>Acinetobacter</taxon>
    </lineage>
</organism>
<sequence>MAVAHTTALTLLGKYISFKADGFYRYGVVHSVISEFDGKHQICINFEDFYFLSDVDDLSILGEFISF</sequence>
<keyword evidence="2" id="KW-1185">Reference proteome</keyword>
<dbReference type="Proteomes" id="UP000219042">
    <property type="component" value="Unassembled WGS sequence"/>
</dbReference>
<name>A0A240EFN9_9GAMM</name>
<reference evidence="2" key="1">
    <citation type="submission" date="2016-09" db="EMBL/GenBank/DDBJ databases">
        <authorList>
            <person name="Varghese N."/>
            <person name="Submissions S."/>
        </authorList>
    </citation>
    <scope>NUCLEOTIDE SEQUENCE [LARGE SCALE GENOMIC DNA]</scope>
    <source>
        <strain evidence="2">ANC 4466</strain>
    </source>
</reference>
<proteinExistence type="predicted"/>
<evidence type="ECO:0000313" key="2">
    <source>
        <dbReference type="Proteomes" id="UP000219042"/>
    </source>
</evidence>
<dbReference type="OrthoDB" id="9973682at2"/>